<comment type="similarity">
    <text evidence="2 13">Belongs to the integrin alpha chain family.</text>
</comment>
<dbReference type="Gene3D" id="2.60.40.1530">
    <property type="entry name" value="ntegrin, alpha v. Chain A, domain 4"/>
    <property type="match status" value="1"/>
</dbReference>
<dbReference type="GO" id="GO:0033627">
    <property type="term" value="P:cell adhesion mediated by integrin"/>
    <property type="evidence" value="ECO:0007669"/>
    <property type="project" value="TreeGrafter"/>
</dbReference>
<feature type="domain" description="Integrin alpha second immunoglobulin-like" evidence="16">
    <location>
        <begin position="639"/>
        <end position="780"/>
    </location>
</feature>
<evidence type="ECO:0000256" key="3">
    <source>
        <dbReference type="ARBA" id="ARBA00022692"/>
    </source>
</evidence>
<dbReference type="Pfam" id="PF08441">
    <property type="entry name" value="Integrin_A_Ig_1"/>
    <property type="match status" value="1"/>
</dbReference>
<dbReference type="Gene3D" id="2.60.40.1510">
    <property type="entry name" value="ntegrin, alpha v. Chain A, domain 3"/>
    <property type="match status" value="1"/>
</dbReference>
<dbReference type="SMART" id="SM00191">
    <property type="entry name" value="Int_alpha"/>
    <property type="match status" value="5"/>
</dbReference>
<organism evidence="18 19">
    <name type="scientific">Biomphalaria glabrata</name>
    <name type="common">Bloodfluke planorb</name>
    <name type="synonym">Freshwater snail</name>
    <dbReference type="NCBI Taxonomy" id="6526"/>
    <lineage>
        <taxon>Eukaryota</taxon>
        <taxon>Metazoa</taxon>
        <taxon>Spiralia</taxon>
        <taxon>Lophotrochozoa</taxon>
        <taxon>Mollusca</taxon>
        <taxon>Gastropoda</taxon>
        <taxon>Heterobranchia</taxon>
        <taxon>Euthyneura</taxon>
        <taxon>Panpulmonata</taxon>
        <taxon>Hygrophila</taxon>
        <taxon>Lymnaeoidea</taxon>
        <taxon>Planorbidae</taxon>
        <taxon>Biomphalaria</taxon>
    </lineage>
</organism>
<comment type="caution">
    <text evidence="13">Lacks conserved residue(s) required for the propagation of feature annotation.</text>
</comment>
<feature type="transmembrane region" description="Helical" evidence="13">
    <location>
        <begin position="12"/>
        <end position="29"/>
    </location>
</feature>
<comment type="subcellular location">
    <subcellularLocation>
        <location evidence="1 13">Membrane</location>
        <topology evidence="1 13">Single-pass type I membrane protein</topology>
    </subcellularLocation>
</comment>
<feature type="repeat" description="FG-GAP" evidence="12">
    <location>
        <begin position="36"/>
        <end position="99"/>
    </location>
</feature>
<dbReference type="Pfam" id="PF01839">
    <property type="entry name" value="FG-GAP"/>
    <property type="match status" value="3"/>
</dbReference>
<feature type="repeat" description="FG-GAP" evidence="12">
    <location>
        <begin position="166"/>
        <end position="218"/>
    </location>
</feature>
<dbReference type="InterPro" id="IPR048286">
    <property type="entry name" value="Integrin_alpha_Ig-like_3"/>
</dbReference>
<evidence type="ECO:0000313" key="19">
    <source>
        <dbReference type="RefSeq" id="XP_055888172.1"/>
    </source>
</evidence>
<feature type="transmembrane region" description="Helical" evidence="13">
    <location>
        <begin position="1024"/>
        <end position="1046"/>
    </location>
</feature>
<evidence type="ECO:0000256" key="9">
    <source>
        <dbReference type="ARBA" id="ARBA00023136"/>
    </source>
</evidence>
<dbReference type="Gene3D" id="2.60.40.1460">
    <property type="entry name" value="Integrin domains. Chain A, domain 2"/>
    <property type="match status" value="1"/>
</dbReference>
<dbReference type="RefSeq" id="XP_055888172.1">
    <property type="nucleotide sequence ID" value="XM_056032197.1"/>
</dbReference>
<dbReference type="InterPro" id="IPR013517">
    <property type="entry name" value="FG-GAP"/>
</dbReference>
<name>A0A9W3ALP0_BIOGL</name>
<dbReference type="GeneID" id="106051567"/>
<feature type="repeat" description="FG-GAP" evidence="12">
    <location>
        <begin position="421"/>
        <end position="484"/>
    </location>
</feature>
<dbReference type="OMA" id="PRRNGMQ"/>
<gene>
    <name evidence="19" type="primary">LOC106051567</name>
</gene>
<dbReference type="InterPro" id="IPR013649">
    <property type="entry name" value="Integrin_alpha_Ig-like_1"/>
</dbReference>
<sequence>MVDLVYNLISFLRAFYLIVIYMCCIFNGINGINLDTRFSVLKEGTKGSYFGFSVAQHKITEDLNNLENNLLLVGAPKDNLTSTGGSVFHCKAKSQSKNDCSLISDIDPKSPAKDQWLGVTLASSGPGKKVVGCAHRFMKDNAAVGLCVVLDKNLGYDSMFKPCEKNKIDSYMEDFGLCQAGMSAAVGQDDALVMGAPGSIYWRGTIFSANITDVFGVSPKESVSPYKLNQQDPLNMPPTEIYSYNGYAVAMGRFDNTRALYYVSGAPRSEITGKVVFFRDYKKDDMLEYKPNQILRGHWDFSGFGSSLLAVDINNDSFDDLIVGAPYLYSKNVGGAIYIYYGGRTMINNTTKPLEIRSRPMSDLECQQLMCEHAKFGLSLTKLGDINMDGFQDFAVGAPYEGNGAVYIYHGSSSPIEKYVQKIDALDLPDSKLVSFGYSLSGGMDLDGNGYPDLLVGAYESDTVALIRSRPIIKIEPVISVTPKSINMDVQNITCAAKPDLKNKLCVVLELCLSFTTNPPLRIDPEVTYRLEAEPLRRLSRVELDGAQDPSKRIIDNKSVTLKPTACVQQVAILKDQFDDRLSPIEFKFIFGLATDKLKADDYPKSAVQDINSFPVLDTENSDNKTNSISVEAEFVMECGDDNKCHSNLQFEADLRDLTLNSAGVYEMVVSENNQLQIAIRITNVGEPAYLTRVFVMKPKSLSYFGTQSEDSVSCQTIKDNDTLIMCDQIGNPLKQNTVYFVLKLNVPSSLSISGEINTIHAWINTSSAEETPNNDHQELRFQVINKADLIVDANVAPDNAILCKGEPRDVREIIDESGIGASVKHNFVVRNMGPGEISESEITISWPYELGGAQAGKKKYLLYLMKEPTVEGDNVMCNDIKRYVNPEKIKPLKFGEISNSVKEEKDVQKRRKRQAEPKAKSSGKVVVLSCHESDSVKCIQFKCTLGKLRANLDFVKITFDARLWESTLLSDYIAAPDVQIISWANATIPSRLKIKQDKTNDARRAITRAVPNFKEALGQTVQWWIILVAVLVGLVVLLIVVFVLFKPPLEAGAQRSDVGPYSESCSRNLPKDDGDGSVTLDGSGQDLSLELSMSPKDGTPV</sequence>
<reference evidence="19" key="1">
    <citation type="submission" date="2025-08" db="UniProtKB">
        <authorList>
            <consortium name="RefSeq"/>
        </authorList>
    </citation>
    <scope>IDENTIFICATION</scope>
</reference>
<dbReference type="Gene3D" id="2.130.10.130">
    <property type="entry name" value="Integrin alpha, N-terminal"/>
    <property type="match status" value="1"/>
</dbReference>
<dbReference type="InterPro" id="IPR000413">
    <property type="entry name" value="Integrin_alpha"/>
</dbReference>
<evidence type="ECO:0000256" key="10">
    <source>
        <dbReference type="ARBA" id="ARBA00023170"/>
    </source>
</evidence>
<proteinExistence type="inferred from homology"/>
<evidence type="ECO:0000256" key="11">
    <source>
        <dbReference type="ARBA" id="ARBA00023180"/>
    </source>
</evidence>
<evidence type="ECO:0000256" key="13">
    <source>
        <dbReference type="RuleBase" id="RU003762"/>
    </source>
</evidence>
<keyword evidence="7 13" id="KW-1133">Transmembrane helix</keyword>
<dbReference type="PANTHER" id="PTHR23220:SF122">
    <property type="entry name" value="INTEGRIN ALPHA-PS1"/>
    <property type="match status" value="1"/>
</dbReference>
<evidence type="ECO:0000256" key="1">
    <source>
        <dbReference type="ARBA" id="ARBA00004479"/>
    </source>
</evidence>
<dbReference type="Proteomes" id="UP001165740">
    <property type="component" value="Chromosome 1"/>
</dbReference>
<evidence type="ECO:0000259" key="15">
    <source>
        <dbReference type="Pfam" id="PF08441"/>
    </source>
</evidence>
<feature type="region of interest" description="Disordered" evidence="14">
    <location>
        <begin position="1054"/>
        <end position="1102"/>
    </location>
</feature>
<keyword evidence="8 13" id="KW-0401">Integrin</keyword>
<evidence type="ECO:0000259" key="17">
    <source>
        <dbReference type="Pfam" id="PF20806"/>
    </source>
</evidence>
<evidence type="ECO:0000313" key="18">
    <source>
        <dbReference type="Proteomes" id="UP001165740"/>
    </source>
</evidence>
<keyword evidence="11" id="KW-0325">Glycoprotein</keyword>
<dbReference type="InterPro" id="IPR013519">
    <property type="entry name" value="Int_alpha_beta-p"/>
</dbReference>
<evidence type="ECO:0000256" key="6">
    <source>
        <dbReference type="ARBA" id="ARBA00022889"/>
    </source>
</evidence>
<dbReference type="GO" id="GO:0008305">
    <property type="term" value="C:integrin complex"/>
    <property type="evidence" value="ECO:0007669"/>
    <property type="project" value="InterPro"/>
</dbReference>
<dbReference type="InterPro" id="IPR048285">
    <property type="entry name" value="Integrin_alpha_Ig-like_2"/>
</dbReference>
<evidence type="ECO:0000256" key="12">
    <source>
        <dbReference type="PROSITE-ProRule" id="PRU00803"/>
    </source>
</evidence>
<evidence type="ECO:0000256" key="14">
    <source>
        <dbReference type="SAM" id="MobiDB-lite"/>
    </source>
</evidence>
<dbReference type="GO" id="GO:0005178">
    <property type="term" value="F:integrin binding"/>
    <property type="evidence" value="ECO:0007669"/>
    <property type="project" value="TreeGrafter"/>
</dbReference>
<evidence type="ECO:0000256" key="7">
    <source>
        <dbReference type="ARBA" id="ARBA00022989"/>
    </source>
</evidence>
<dbReference type="InterPro" id="IPR028994">
    <property type="entry name" value="Integrin_alpha_N"/>
</dbReference>
<feature type="domain" description="Integrin alpha first immunoglubulin-like" evidence="15">
    <location>
        <begin position="469"/>
        <end position="629"/>
    </location>
</feature>
<dbReference type="AlphaFoldDB" id="A0A9W3ALP0"/>
<dbReference type="PROSITE" id="PS51470">
    <property type="entry name" value="FG_GAP"/>
    <property type="match status" value="5"/>
</dbReference>
<evidence type="ECO:0000256" key="4">
    <source>
        <dbReference type="ARBA" id="ARBA00022729"/>
    </source>
</evidence>
<dbReference type="SUPFAM" id="SSF69318">
    <property type="entry name" value="Integrin alpha N-terminal domain"/>
    <property type="match status" value="1"/>
</dbReference>
<dbReference type="SUPFAM" id="SSF69179">
    <property type="entry name" value="Integrin domains"/>
    <property type="match status" value="3"/>
</dbReference>
<keyword evidence="18" id="KW-1185">Reference proteome</keyword>
<feature type="repeat" description="FG-GAP" evidence="12">
    <location>
        <begin position="362"/>
        <end position="418"/>
    </location>
</feature>
<accession>A0A9W3ALP0</accession>
<dbReference type="Pfam" id="PF20806">
    <property type="entry name" value="Integrin_A_Ig_3"/>
    <property type="match status" value="1"/>
</dbReference>
<dbReference type="PANTHER" id="PTHR23220">
    <property type="entry name" value="INTEGRIN ALPHA"/>
    <property type="match status" value="1"/>
</dbReference>
<feature type="domain" description="Integrin alpha third immunoglobulin-like" evidence="17">
    <location>
        <begin position="794"/>
        <end position="1003"/>
    </location>
</feature>
<keyword evidence="6 13" id="KW-0130">Cell adhesion</keyword>
<keyword evidence="4" id="KW-0732">Signal</keyword>
<keyword evidence="9 13" id="KW-0472">Membrane</keyword>
<keyword evidence="3 13" id="KW-0812">Transmembrane</keyword>
<feature type="repeat" description="FG-GAP" evidence="12">
    <location>
        <begin position="293"/>
        <end position="349"/>
    </location>
</feature>
<dbReference type="GO" id="GO:0098609">
    <property type="term" value="P:cell-cell adhesion"/>
    <property type="evidence" value="ECO:0007669"/>
    <property type="project" value="TreeGrafter"/>
</dbReference>
<dbReference type="GO" id="GO:0007229">
    <property type="term" value="P:integrin-mediated signaling pathway"/>
    <property type="evidence" value="ECO:0007669"/>
    <property type="project" value="UniProtKB-KW"/>
</dbReference>
<dbReference type="Pfam" id="PF20805">
    <property type="entry name" value="Integrin_A_Ig_2"/>
    <property type="match status" value="1"/>
</dbReference>
<dbReference type="InterPro" id="IPR032695">
    <property type="entry name" value="Integrin_dom_sf"/>
</dbReference>
<keyword evidence="10 13" id="KW-0675">Receptor</keyword>
<evidence type="ECO:0000256" key="5">
    <source>
        <dbReference type="ARBA" id="ARBA00022737"/>
    </source>
</evidence>
<evidence type="ECO:0000259" key="16">
    <source>
        <dbReference type="Pfam" id="PF20805"/>
    </source>
</evidence>
<evidence type="ECO:0000256" key="8">
    <source>
        <dbReference type="ARBA" id="ARBA00023037"/>
    </source>
</evidence>
<dbReference type="PRINTS" id="PR01185">
    <property type="entry name" value="INTEGRINA"/>
</dbReference>
<dbReference type="GO" id="GO:0007160">
    <property type="term" value="P:cell-matrix adhesion"/>
    <property type="evidence" value="ECO:0007669"/>
    <property type="project" value="TreeGrafter"/>
</dbReference>
<evidence type="ECO:0000256" key="2">
    <source>
        <dbReference type="ARBA" id="ARBA00008054"/>
    </source>
</evidence>
<dbReference type="GO" id="GO:0009897">
    <property type="term" value="C:external side of plasma membrane"/>
    <property type="evidence" value="ECO:0007669"/>
    <property type="project" value="TreeGrafter"/>
</dbReference>
<keyword evidence="5" id="KW-0677">Repeat</keyword>
<protein>
    <submittedName>
        <fullName evidence="19">Integrin alpha-PS1-like isoform X1</fullName>
    </submittedName>
</protein>